<dbReference type="WBParaSite" id="TCNE_0000784201-mRNA-1">
    <property type="protein sequence ID" value="TCNE_0000784201-mRNA-1"/>
    <property type="gene ID" value="TCNE_0000784201"/>
</dbReference>
<reference evidence="10" key="1">
    <citation type="submission" date="2016-06" db="UniProtKB">
        <authorList>
            <consortium name="WormBaseParasite"/>
        </authorList>
    </citation>
    <scope>IDENTIFICATION</scope>
</reference>
<evidence type="ECO:0000313" key="8">
    <source>
        <dbReference type="EMBL" id="VDM39163.1"/>
    </source>
</evidence>
<gene>
    <name evidence="8" type="ORF">TCNE_LOCUS7842</name>
</gene>
<dbReference type="GO" id="GO:0140042">
    <property type="term" value="P:lipid droplet formation"/>
    <property type="evidence" value="ECO:0007669"/>
    <property type="project" value="UniProtKB-ARBA"/>
</dbReference>
<evidence type="ECO:0000256" key="4">
    <source>
        <dbReference type="ARBA" id="ARBA00022989"/>
    </source>
</evidence>
<feature type="transmembrane region" description="Helical" evidence="7">
    <location>
        <begin position="74"/>
        <end position="94"/>
    </location>
</feature>
<dbReference type="Pfam" id="PF06775">
    <property type="entry name" value="Seipin"/>
    <property type="match status" value="1"/>
</dbReference>
<sequence>MSTVASAVQSAFALHDEWRLTAGIQYDVVVELTLSEVENNRHLGPFQVIFEAFDGGGQRTTSYRRTAKVNEKRSLFSLVITILYLNWIEFFNFFSCSECNRSFYSYSAPGSYFFKQEFQSRGSF</sequence>
<evidence type="ECO:0000256" key="2">
    <source>
        <dbReference type="ARBA" id="ARBA00022692"/>
    </source>
</evidence>
<dbReference type="InterPro" id="IPR009617">
    <property type="entry name" value="Seipin"/>
</dbReference>
<keyword evidence="2 7" id="KW-0812">Transmembrane</keyword>
<keyword evidence="6 7" id="KW-0472">Membrane</keyword>
<evidence type="ECO:0000256" key="3">
    <source>
        <dbReference type="ARBA" id="ARBA00022824"/>
    </source>
</evidence>
<keyword evidence="9" id="KW-1185">Reference proteome</keyword>
<keyword evidence="3" id="KW-0256">Endoplasmic reticulum</keyword>
<evidence type="ECO:0000256" key="1">
    <source>
        <dbReference type="ARBA" id="ARBA00004477"/>
    </source>
</evidence>
<dbReference type="EMBL" id="UYWY01019768">
    <property type="protein sequence ID" value="VDM39163.1"/>
    <property type="molecule type" value="Genomic_DNA"/>
</dbReference>
<evidence type="ECO:0000256" key="6">
    <source>
        <dbReference type="ARBA" id="ARBA00023136"/>
    </source>
</evidence>
<evidence type="ECO:0000256" key="5">
    <source>
        <dbReference type="ARBA" id="ARBA00023098"/>
    </source>
</evidence>
<dbReference type="GO" id="GO:0006629">
    <property type="term" value="P:lipid metabolic process"/>
    <property type="evidence" value="ECO:0007669"/>
    <property type="project" value="UniProtKB-KW"/>
</dbReference>
<keyword evidence="4 7" id="KW-1133">Transmembrane helix</keyword>
<reference evidence="8 9" key="2">
    <citation type="submission" date="2018-11" db="EMBL/GenBank/DDBJ databases">
        <authorList>
            <consortium name="Pathogen Informatics"/>
        </authorList>
    </citation>
    <scope>NUCLEOTIDE SEQUENCE [LARGE SCALE GENOMIC DNA]</scope>
</reference>
<organism evidence="9 10">
    <name type="scientific">Toxocara canis</name>
    <name type="common">Canine roundworm</name>
    <dbReference type="NCBI Taxonomy" id="6265"/>
    <lineage>
        <taxon>Eukaryota</taxon>
        <taxon>Metazoa</taxon>
        <taxon>Ecdysozoa</taxon>
        <taxon>Nematoda</taxon>
        <taxon>Chromadorea</taxon>
        <taxon>Rhabditida</taxon>
        <taxon>Spirurina</taxon>
        <taxon>Ascaridomorpha</taxon>
        <taxon>Ascaridoidea</taxon>
        <taxon>Toxocaridae</taxon>
        <taxon>Toxocara</taxon>
    </lineage>
</organism>
<protein>
    <submittedName>
        <fullName evidence="10">Seipin</fullName>
    </submittedName>
</protein>
<dbReference type="CDD" id="cd23995">
    <property type="entry name" value="Seipin_BSCL2_like"/>
    <property type="match status" value="1"/>
</dbReference>
<dbReference type="GO" id="GO:0005789">
    <property type="term" value="C:endoplasmic reticulum membrane"/>
    <property type="evidence" value="ECO:0007669"/>
    <property type="project" value="UniProtKB-SubCell"/>
</dbReference>
<proteinExistence type="predicted"/>
<evidence type="ECO:0000313" key="9">
    <source>
        <dbReference type="Proteomes" id="UP000050794"/>
    </source>
</evidence>
<dbReference type="Proteomes" id="UP000050794">
    <property type="component" value="Unassembled WGS sequence"/>
</dbReference>
<evidence type="ECO:0000256" key="7">
    <source>
        <dbReference type="SAM" id="Phobius"/>
    </source>
</evidence>
<dbReference type="AlphaFoldDB" id="A0A183UH72"/>
<name>A0A183UH72_TOXCA</name>
<keyword evidence="5" id="KW-0443">Lipid metabolism</keyword>
<evidence type="ECO:0000313" key="10">
    <source>
        <dbReference type="WBParaSite" id="TCNE_0000784201-mRNA-1"/>
    </source>
</evidence>
<comment type="subcellular location">
    <subcellularLocation>
        <location evidence="1">Endoplasmic reticulum membrane</location>
        <topology evidence="1">Multi-pass membrane protein</topology>
    </subcellularLocation>
</comment>
<accession>A0A183UH72</accession>